<name>A0A8E7EJK1_9EURY</name>
<reference evidence="1 2" key="1">
    <citation type="submission" date="2021-05" db="EMBL/GenBank/DDBJ databases">
        <title>A novel Methanospirillum isolate from a pyrite-forming mixed culture.</title>
        <authorList>
            <person name="Bunk B."/>
            <person name="Sproer C."/>
            <person name="Spring S."/>
            <person name="Pester M."/>
        </authorList>
    </citation>
    <scope>NUCLEOTIDE SEQUENCE [LARGE SCALE GENOMIC DNA]</scope>
    <source>
        <strain evidence="1 2">J.3.6.1-F.2.7.3</strain>
    </source>
</reference>
<dbReference type="SUPFAM" id="SSF53756">
    <property type="entry name" value="UDP-Glycosyltransferase/glycogen phosphorylase"/>
    <property type="match status" value="1"/>
</dbReference>
<dbReference type="Gene3D" id="3.40.50.2000">
    <property type="entry name" value="Glycogen Phosphorylase B"/>
    <property type="match status" value="1"/>
</dbReference>
<dbReference type="EMBL" id="CP075546">
    <property type="protein sequence ID" value="QVV89204.1"/>
    <property type="molecule type" value="Genomic_DNA"/>
</dbReference>
<evidence type="ECO:0008006" key="3">
    <source>
        <dbReference type="Google" id="ProtNLM"/>
    </source>
</evidence>
<dbReference type="RefSeq" id="WP_214420004.1">
    <property type="nucleotide sequence ID" value="NZ_CP075546.1"/>
</dbReference>
<evidence type="ECO:0000313" key="1">
    <source>
        <dbReference type="EMBL" id="QVV89204.1"/>
    </source>
</evidence>
<protein>
    <recommendedName>
        <fullName evidence="3">Glycosyltransferase family 1 protein</fullName>
    </recommendedName>
</protein>
<dbReference type="KEGG" id="mrtj:KHC33_01320"/>
<dbReference type="Proteomes" id="UP000680656">
    <property type="component" value="Chromosome"/>
</dbReference>
<evidence type="ECO:0000313" key="2">
    <source>
        <dbReference type="Proteomes" id="UP000680656"/>
    </source>
</evidence>
<organism evidence="1 2">
    <name type="scientific">Methanospirillum purgamenti</name>
    <dbReference type="NCBI Taxonomy" id="2834276"/>
    <lineage>
        <taxon>Archaea</taxon>
        <taxon>Methanobacteriati</taxon>
        <taxon>Methanobacteriota</taxon>
        <taxon>Stenosarchaea group</taxon>
        <taxon>Methanomicrobia</taxon>
        <taxon>Methanomicrobiales</taxon>
        <taxon>Methanospirillaceae</taxon>
        <taxon>Methanospirillum</taxon>
    </lineage>
</organism>
<sequence>MSDILFFGCGQIPLNSKSPVDGAGFRTWQIFNGLKSQGHTVYLANYSYDGTIFYQDRSILHEHSLHCNSETSQDELILTIDPDVIVYYYWPIININDVSCVKAIPVCIDFAGPVLIEKHFQDGGLKIETILNKIHKINIGDFFTCSGKRQYYYFSALLLMSGITEIIDDSIMEILPLSADPKMNQRLNRTKTSDTIIKCIHCGYFHPWQNPINGLHRFAEYVKKSKNIELDIYGIPSSMGEDDKRIQEKIGFNSKIHYLGCQNYSRVIDGIRNADFALDVMSKSLERELSMNIRTLQYLCNGIPIIYNDYAEISPLIERYDAGWCINPDKLEEIDSILDDIVNNPNQLDQKGINAQKLVCDNFNWEKTIEPLSKFCFNPKKRERNVLYIKEFINSYPKSLINLLYTT</sequence>
<dbReference type="AlphaFoldDB" id="A0A8E7EJK1"/>
<proteinExistence type="predicted"/>
<gene>
    <name evidence="1" type="ORF">KHC33_01320</name>
</gene>
<keyword evidence="2" id="KW-1185">Reference proteome</keyword>
<accession>A0A8E7EJK1</accession>
<dbReference type="GeneID" id="65095782"/>